<dbReference type="SMART" id="SM00248">
    <property type="entry name" value="ANK"/>
    <property type="match status" value="1"/>
</dbReference>
<keyword evidence="3" id="KW-1133">Transmembrane helix</keyword>
<reference evidence="5 6" key="1">
    <citation type="journal article" date="2011" name="Genome Res.">
        <title>Phylogeny-wide analysis of social amoeba genomes highlights ancient origins for complex intercellular communication.</title>
        <authorList>
            <person name="Heidel A.J."/>
            <person name="Lawal H.M."/>
            <person name="Felder M."/>
            <person name="Schilde C."/>
            <person name="Helps N.R."/>
            <person name="Tunggal B."/>
            <person name="Rivero F."/>
            <person name="John U."/>
            <person name="Schleicher M."/>
            <person name="Eichinger L."/>
            <person name="Platzer M."/>
            <person name="Noegel A.A."/>
            <person name="Schaap P."/>
            <person name="Gloeckner G."/>
        </authorList>
    </citation>
    <scope>NUCLEOTIDE SEQUENCE [LARGE SCALE GENOMIC DNA]</scope>
    <source>
        <strain evidence="6">ATCC 26659 / Pp 5 / PN500</strain>
    </source>
</reference>
<feature type="region of interest" description="Disordered" evidence="2">
    <location>
        <begin position="115"/>
        <end position="255"/>
    </location>
</feature>
<dbReference type="InParanoid" id="D3BB93"/>
<dbReference type="PROSITE" id="PS50086">
    <property type="entry name" value="TBC_RABGAP"/>
    <property type="match status" value="1"/>
</dbReference>
<evidence type="ECO:0000256" key="1">
    <source>
        <dbReference type="PROSITE-ProRule" id="PRU00023"/>
    </source>
</evidence>
<dbReference type="Proteomes" id="UP000001396">
    <property type="component" value="Unassembled WGS sequence"/>
</dbReference>
<feature type="domain" description="Rab-GAP TBC" evidence="4">
    <location>
        <begin position="306"/>
        <end position="495"/>
    </location>
</feature>
<dbReference type="FunFam" id="1.10.8.270:FF:000007">
    <property type="entry name" value="TBC1 domain family member 10A"/>
    <property type="match status" value="1"/>
</dbReference>
<gene>
    <name evidence="5" type="ORF">PPL_05279</name>
</gene>
<feature type="compositionally biased region" description="Polar residues" evidence="2">
    <location>
        <begin position="196"/>
        <end position="206"/>
    </location>
</feature>
<sequence length="583" mass="66182">MSSTRRDTRHCTTQCSTALKSAPEYCWTRERTSISEQWMVAPHSSTRHRTDSKTADEKRGRTALHFAASKGNIGCVEILLKAGADPNSKDINGKTPKNLTKIPEIISVLSAYEEQKKKSKSKSKSKRNSETVEQPINKDQQTTTTTQPQINSINSSSNSSSSSNNNNNKTAEININSSNNSVSSSVVTKQKWDVNIDSNSSPTSVSMVKEESSMQSPTSSTTQSSPHSNASLSRAGSTDSLSGEKESPENTPKLDIYGFVKTTSTVDESTIRTKKTDKQEKKWAKMTKNWPKFAKSAKLRDRLPKGIPSSVRSFVWQRLVNIQEIKNKSKITYSELLQMKPQPAIASQIQRDLNRTFPKHSFFVEKGGFGQQILCNILTAFSIYNPEVGYCQGMGFITCLLIIYMAEEDAFWVLVQLAEKYGMAEMWKPDFPYLQTSFGLLNTMLEQQFPQLFAHIQKQNVFTPLFSSQWFICLLIYNLPFPVIVRIWDLFLYDGLVVIFASALALFKIYEDQIMKFEFEEILNLLKFANGEEKSLRIDVYQFMKLLVLPSFSMMSLTNENHKYLEDRSVNGVFDFFEFKKMD</sequence>
<dbReference type="AlphaFoldDB" id="D3BB93"/>
<dbReference type="PANTHER" id="PTHR47219">
    <property type="entry name" value="RAB GTPASE-ACTIVATING PROTEIN 1-LIKE"/>
    <property type="match status" value="1"/>
</dbReference>
<dbReference type="STRING" id="670386.D3BB93"/>
<dbReference type="InterPro" id="IPR036770">
    <property type="entry name" value="Ankyrin_rpt-contain_sf"/>
</dbReference>
<evidence type="ECO:0000313" key="6">
    <source>
        <dbReference type="Proteomes" id="UP000001396"/>
    </source>
</evidence>
<feature type="repeat" description="ANK" evidence="1">
    <location>
        <begin position="59"/>
        <end position="91"/>
    </location>
</feature>
<evidence type="ECO:0000256" key="3">
    <source>
        <dbReference type="SAM" id="Phobius"/>
    </source>
</evidence>
<dbReference type="EMBL" id="ADBJ01000025">
    <property type="protein sequence ID" value="EFA81300.1"/>
    <property type="molecule type" value="Genomic_DNA"/>
</dbReference>
<dbReference type="Gene3D" id="1.10.472.80">
    <property type="entry name" value="Ypt/Rab-GAP domain of gyp1p, domain 3"/>
    <property type="match status" value="1"/>
</dbReference>
<dbReference type="PANTHER" id="PTHR47219:SF9">
    <property type="entry name" value="GTPASE ACTIVATING PROTEIN AND CENTROSOME-ASSOCIATED, ISOFORM B"/>
    <property type="match status" value="1"/>
</dbReference>
<dbReference type="RefSeq" id="XP_020433418.1">
    <property type="nucleotide sequence ID" value="XM_020576169.1"/>
</dbReference>
<dbReference type="PROSITE" id="PS50088">
    <property type="entry name" value="ANK_REPEAT"/>
    <property type="match status" value="1"/>
</dbReference>
<feature type="transmembrane region" description="Helical" evidence="3">
    <location>
        <begin position="491"/>
        <end position="510"/>
    </location>
</feature>
<dbReference type="GeneID" id="31360764"/>
<dbReference type="Gene3D" id="1.10.8.270">
    <property type="entry name" value="putative rabgap domain of human tbc1 domain family member 14 like domains"/>
    <property type="match status" value="1"/>
</dbReference>
<feature type="region of interest" description="Disordered" evidence="2">
    <location>
        <begin position="40"/>
        <end position="59"/>
    </location>
</feature>
<dbReference type="SUPFAM" id="SSF47923">
    <property type="entry name" value="Ypt/Rab-GAP domain of gyp1p"/>
    <property type="match status" value="2"/>
</dbReference>
<dbReference type="GO" id="GO:0031267">
    <property type="term" value="F:small GTPase binding"/>
    <property type="evidence" value="ECO:0007669"/>
    <property type="project" value="TreeGrafter"/>
</dbReference>
<dbReference type="SMART" id="SM00164">
    <property type="entry name" value="TBC"/>
    <property type="match status" value="1"/>
</dbReference>
<proteinExistence type="predicted"/>
<dbReference type="InterPro" id="IPR002110">
    <property type="entry name" value="Ankyrin_rpt"/>
</dbReference>
<keyword evidence="6" id="KW-1185">Reference proteome</keyword>
<evidence type="ECO:0000313" key="5">
    <source>
        <dbReference type="EMBL" id="EFA81300.1"/>
    </source>
</evidence>
<dbReference type="Pfam" id="PF00023">
    <property type="entry name" value="Ank"/>
    <property type="match status" value="1"/>
</dbReference>
<keyword evidence="3" id="KW-0812">Transmembrane</keyword>
<dbReference type="Gene3D" id="1.25.40.20">
    <property type="entry name" value="Ankyrin repeat-containing domain"/>
    <property type="match status" value="1"/>
</dbReference>
<comment type="caution">
    <text evidence="5">The sequence shown here is derived from an EMBL/GenBank/DDBJ whole genome shotgun (WGS) entry which is preliminary data.</text>
</comment>
<dbReference type="GO" id="GO:0005096">
    <property type="term" value="F:GTPase activator activity"/>
    <property type="evidence" value="ECO:0007669"/>
    <property type="project" value="TreeGrafter"/>
</dbReference>
<dbReference type="PROSITE" id="PS50297">
    <property type="entry name" value="ANK_REP_REGION"/>
    <property type="match status" value="1"/>
</dbReference>
<evidence type="ECO:0000259" key="4">
    <source>
        <dbReference type="PROSITE" id="PS50086"/>
    </source>
</evidence>
<dbReference type="InterPro" id="IPR050302">
    <property type="entry name" value="Rab_GAP_TBC_domain"/>
</dbReference>
<accession>D3BB93</accession>
<keyword evidence="1" id="KW-0040">ANK repeat</keyword>
<name>D3BB93_HETP5</name>
<organism evidence="5 6">
    <name type="scientific">Heterostelium pallidum (strain ATCC 26659 / Pp 5 / PN500)</name>
    <name type="common">Cellular slime mold</name>
    <name type="synonym">Polysphondylium pallidum</name>
    <dbReference type="NCBI Taxonomy" id="670386"/>
    <lineage>
        <taxon>Eukaryota</taxon>
        <taxon>Amoebozoa</taxon>
        <taxon>Evosea</taxon>
        <taxon>Eumycetozoa</taxon>
        <taxon>Dictyostelia</taxon>
        <taxon>Acytosteliales</taxon>
        <taxon>Acytosteliaceae</taxon>
        <taxon>Heterostelium</taxon>
    </lineage>
</organism>
<keyword evidence="3" id="KW-0472">Membrane</keyword>
<dbReference type="InterPro" id="IPR000195">
    <property type="entry name" value="Rab-GAP-TBC_dom"/>
</dbReference>
<feature type="compositionally biased region" description="Low complexity" evidence="2">
    <location>
        <begin position="140"/>
        <end position="187"/>
    </location>
</feature>
<dbReference type="Gene3D" id="1.10.10.750">
    <property type="entry name" value="Ypt/Rab-GAP domain of gyp1p, domain 1"/>
    <property type="match status" value="1"/>
</dbReference>
<feature type="compositionally biased region" description="Basic residues" evidence="2">
    <location>
        <begin position="117"/>
        <end position="126"/>
    </location>
</feature>
<dbReference type="SUPFAM" id="SSF48403">
    <property type="entry name" value="Ankyrin repeat"/>
    <property type="match status" value="1"/>
</dbReference>
<evidence type="ECO:0000256" key="2">
    <source>
        <dbReference type="SAM" id="MobiDB-lite"/>
    </source>
</evidence>
<dbReference type="InterPro" id="IPR035969">
    <property type="entry name" value="Rab-GAP_TBC_sf"/>
</dbReference>
<feature type="compositionally biased region" description="Basic and acidic residues" evidence="2">
    <location>
        <begin position="48"/>
        <end position="59"/>
    </location>
</feature>
<dbReference type="Pfam" id="PF00566">
    <property type="entry name" value="RabGAP-TBC"/>
    <property type="match status" value="1"/>
</dbReference>
<feature type="compositionally biased region" description="Polar residues" evidence="2">
    <location>
        <begin position="229"/>
        <end position="241"/>
    </location>
</feature>
<protein>
    <submittedName>
        <fullName evidence="5">Ankyrin repeat-containing protein</fullName>
    </submittedName>
</protein>
<dbReference type="OMA" id="LCVFQEG"/>
<feature type="compositionally biased region" description="Low complexity" evidence="2">
    <location>
        <begin position="213"/>
        <end position="228"/>
    </location>
</feature>